<dbReference type="InterPro" id="IPR005467">
    <property type="entry name" value="His_kinase_dom"/>
</dbReference>
<keyword evidence="7" id="KW-1185">Reference proteome</keyword>
<dbReference type="GO" id="GO:0016301">
    <property type="term" value="F:kinase activity"/>
    <property type="evidence" value="ECO:0007669"/>
    <property type="project" value="UniProtKB-KW"/>
</dbReference>
<dbReference type="SUPFAM" id="SSF55874">
    <property type="entry name" value="ATPase domain of HSP90 chaperone/DNA topoisomerase II/histidine kinase"/>
    <property type="match status" value="1"/>
</dbReference>
<dbReference type="PROSITE" id="PS50109">
    <property type="entry name" value="HIS_KIN"/>
    <property type="match status" value="1"/>
</dbReference>
<keyword evidence="6" id="KW-0418">Kinase</keyword>
<dbReference type="Pfam" id="PF14361">
    <property type="entry name" value="RsbRD_N"/>
    <property type="match status" value="1"/>
</dbReference>
<proteinExistence type="predicted"/>
<dbReference type="Proteomes" id="UP001285263">
    <property type="component" value="Unassembled WGS sequence"/>
</dbReference>
<dbReference type="SMART" id="SM00388">
    <property type="entry name" value="HisKA"/>
    <property type="match status" value="1"/>
</dbReference>
<evidence type="ECO:0000256" key="2">
    <source>
        <dbReference type="ARBA" id="ARBA00012438"/>
    </source>
</evidence>
<dbReference type="PANTHER" id="PTHR43547">
    <property type="entry name" value="TWO-COMPONENT HISTIDINE KINASE"/>
    <property type="match status" value="1"/>
</dbReference>
<dbReference type="Gene3D" id="1.10.287.130">
    <property type="match status" value="1"/>
</dbReference>
<evidence type="ECO:0000256" key="1">
    <source>
        <dbReference type="ARBA" id="ARBA00000085"/>
    </source>
</evidence>
<organism evidence="6 7">
    <name type="scientific">Roseateles agri</name>
    <dbReference type="NCBI Taxonomy" id="3098619"/>
    <lineage>
        <taxon>Bacteria</taxon>
        <taxon>Pseudomonadati</taxon>
        <taxon>Pseudomonadota</taxon>
        <taxon>Betaproteobacteria</taxon>
        <taxon>Burkholderiales</taxon>
        <taxon>Sphaerotilaceae</taxon>
        <taxon>Roseateles</taxon>
    </lineage>
</organism>
<dbReference type="EC" id="2.7.13.3" evidence="2"/>
<dbReference type="EMBL" id="JAXCLA010000007">
    <property type="protein sequence ID" value="MDY0746905.1"/>
    <property type="molecule type" value="Genomic_DNA"/>
</dbReference>
<name>A0ABU5DKS0_9BURK</name>
<feature type="domain" description="Histidine kinase" evidence="5">
    <location>
        <begin position="158"/>
        <end position="372"/>
    </location>
</feature>
<dbReference type="PANTHER" id="PTHR43547:SF2">
    <property type="entry name" value="HYBRID SIGNAL TRANSDUCTION HISTIDINE KINASE C"/>
    <property type="match status" value="1"/>
</dbReference>
<gene>
    <name evidence="6" type="ORF">SNE35_20500</name>
</gene>
<dbReference type="InterPro" id="IPR036097">
    <property type="entry name" value="HisK_dim/P_sf"/>
</dbReference>
<evidence type="ECO:0000259" key="5">
    <source>
        <dbReference type="PROSITE" id="PS50109"/>
    </source>
</evidence>
<dbReference type="SUPFAM" id="SSF47384">
    <property type="entry name" value="Homodimeric domain of signal transducing histidine kinase"/>
    <property type="match status" value="1"/>
</dbReference>
<dbReference type="RefSeq" id="WP_320424877.1">
    <property type="nucleotide sequence ID" value="NZ_JAXCLA010000007.1"/>
</dbReference>
<dbReference type="InterPro" id="IPR025751">
    <property type="entry name" value="RsbRD_N_dom"/>
</dbReference>
<evidence type="ECO:0000256" key="3">
    <source>
        <dbReference type="ARBA" id="ARBA00022553"/>
    </source>
</evidence>
<dbReference type="SMART" id="SM00387">
    <property type="entry name" value="HATPase_c"/>
    <property type="match status" value="1"/>
</dbReference>
<evidence type="ECO:0000313" key="7">
    <source>
        <dbReference type="Proteomes" id="UP001285263"/>
    </source>
</evidence>
<dbReference type="CDD" id="cd00075">
    <property type="entry name" value="HATPase"/>
    <property type="match status" value="1"/>
</dbReference>
<feature type="region of interest" description="Disordered" evidence="4">
    <location>
        <begin position="55"/>
        <end position="79"/>
    </location>
</feature>
<dbReference type="InterPro" id="IPR003661">
    <property type="entry name" value="HisK_dim/P_dom"/>
</dbReference>
<keyword evidence="6" id="KW-0808">Transferase</keyword>
<dbReference type="CDD" id="cd00082">
    <property type="entry name" value="HisKA"/>
    <property type="match status" value="1"/>
</dbReference>
<dbReference type="InterPro" id="IPR036890">
    <property type="entry name" value="HATPase_C_sf"/>
</dbReference>
<evidence type="ECO:0000256" key="4">
    <source>
        <dbReference type="SAM" id="MobiDB-lite"/>
    </source>
</evidence>
<evidence type="ECO:0000313" key="6">
    <source>
        <dbReference type="EMBL" id="MDY0746905.1"/>
    </source>
</evidence>
<accession>A0ABU5DKS0</accession>
<dbReference type="InterPro" id="IPR003594">
    <property type="entry name" value="HATPase_dom"/>
</dbReference>
<reference evidence="6 7" key="1">
    <citation type="submission" date="2023-11" db="EMBL/GenBank/DDBJ databases">
        <title>Paucibacter sp. nov., isolated from fresh soil in Korea.</title>
        <authorList>
            <person name="Le N.T.T."/>
        </authorList>
    </citation>
    <scope>NUCLEOTIDE SEQUENCE [LARGE SCALE GENOMIC DNA]</scope>
    <source>
        <strain evidence="6 7">R3-3</strain>
    </source>
</reference>
<comment type="catalytic activity">
    <reaction evidence="1">
        <text>ATP + protein L-histidine = ADP + protein N-phospho-L-histidine.</text>
        <dbReference type="EC" id="2.7.13.3"/>
    </reaction>
</comment>
<dbReference type="Gene3D" id="3.30.565.10">
    <property type="entry name" value="Histidine kinase-like ATPase, C-terminal domain"/>
    <property type="match status" value="1"/>
</dbReference>
<comment type="caution">
    <text evidence="6">The sequence shown here is derived from an EMBL/GenBank/DDBJ whole genome shotgun (WGS) entry which is preliminary data.</text>
</comment>
<keyword evidence="3" id="KW-0597">Phosphoprotein</keyword>
<dbReference type="Pfam" id="PF00512">
    <property type="entry name" value="HisKA"/>
    <property type="match status" value="1"/>
</dbReference>
<dbReference type="Pfam" id="PF02518">
    <property type="entry name" value="HATPase_c"/>
    <property type="match status" value="1"/>
</dbReference>
<sequence>MRLAQFIESNMEAILAEWEAFARTLLPASDGLDMTALRDHAEQILLATVRDLGSAQTENEQASKSRGEALRPAQAPETAAETHGFLRATGGFTLKQLVAEYRALRATVLKLWTAQHEPGPDTLADMTRFNEAIDQAVSESVDIFALETERWRNVFLGVLGHDLRGPLNAILLTSQLLSRLNDVTPVSKLAARLINGGERMRHLLDDLLDYSRASLDIGIRVTPSSVQLAEAFEEEIELQRAIRPDNLIEFVAEGGTVGVWDATRLRQALGNLVSNAAKYGDGGTPIKVHLIGYSYEATFTVENTGPSISASEVKSLFDPLRRAAHGDDETERTSLGLGLFIVRHIVRAHGGTVTLFSRDGKTVFSASLPKVPAASA</sequence>
<protein>
    <recommendedName>
        <fullName evidence="2">histidine kinase</fullName>
        <ecNumber evidence="2">2.7.13.3</ecNumber>
    </recommendedName>
</protein>